<protein>
    <submittedName>
        <fullName evidence="1">Uncharacterized protein</fullName>
    </submittedName>
</protein>
<evidence type="ECO:0000313" key="1">
    <source>
        <dbReference type="EMBL" id="GIH96211.1"/>
    </source>
</evidence>
<evidence type="ECO:0000313" key="2">
    <source>
        <dbReference type="Proteomes" id="UP000619788"/>
    </source>
</evidence>
<organism evidence="1 2">
    <name type="scientific">Planobispora siamensis</name>
    <dbReference type="NCBI Taxonomy" id="936338"/>
    <lineage>
        <taxon>Bacteria</taxon>
        <taxon>Bacillati</taxon>
        <taxon>Actinomycetota</taxon>
        <taxon>Actinomycetes</taxon>
        <taxon>Streptosporangiales</taxon>
        <taxon>Streptosporangiaceae</taxon>
        <taxon>Planobispora</taxon>
    </lineage>
</organism>
<dbReference type="EMBL" id="BOOJ01000062">
    <property type="protein sequence ID" value="GIH96211.1"/>
    <property type="molecule type" value="Genomic_DNA"/>
</dbReference>
<name>A0A8J3WQV1_9ACTN</name>
<gene>
    <name evidence="1" type="ORF">Psi01_68410</name>
</gene>
<comment type="caution">
    <text evidence="1">The sequence shown here is derived from an EMBL/GenBank/DDBJ whole genome shotgun (WGS) entry which is preliminary data.</text>
</comment>
<dbReference type="Proteomes" id="UP000619788">
    <property type="component" value="Unassembled WGS sequence"/>
</dbReference>
<sequence length="104" mass="11740">MLVWAARLATPAILVKFVRTTPGVACWAKAPITQRWRAIREKSSLPTRERPYHRASSPESVRWPALIVPAVPKLPPYFTSCSTLILSPPMASTRWAKPYMLIRA</sequence>
<accession>A0A8J3WQV1</accession>
<keyword evidence="2" id="KW-1185">Reference proteome</keyword>
<reference evidence="1 2" key="1">
    <citation type="submission" date="2021-01" db="EMBL/GenBank/DDBJ databases">
        <title>Whole genome shotgun sequence of Planobispora siamensis NBRC 107568.</title>
        <authorList>
            <person name="Komaki H."/>
            <person name="Tamura T."/>
        </authorList>
    </citation>
    <scope>NUCLEOTIDE SEQUENCE [LARGE SCALE GENOMIC DNA]</scope>
    <source>
        <strain evidence="1 2">NBRC 107568</strain>
    </source>
</reference>
<proteinExistence type="predicted"/>
<dbReference type="AlphaFoldDB" id="A0A8J3WQV1"/>